<keyword evidence="3" id="KW-1185">Reference proteome</keyword>
<organism evidence="2 3">
    <name type="scientific">Bradyrhizobium cajani</name>
    <dbReference type="NCBI Taxonomy" id="1928661"/>
    <lineage>
        <taxon>Bacteria</taxon>
        <taxon>Pseudomonadati</taxon>
        <taxon>Pseudomonadota</taxon>
        <taxon>Alphaproteobacteria</taxon>
        <taxon>Hyphomicrobiales</taxon>
        <taxon>Nitrobacteraceae</taxon>
        <taxon>Bradyrhizobium</taxon>
    </lineage>
</organism>
<gene>
    <name evidence="2" type="ORF">GPL20_25145</name>
</gene>
<protein>
    <submittedName>
        <fullName evidence="2">C4-dicarboxylate ABC transporter substrate-binding protein</fullName>
    </submittedName>
</protein>
<dbReference type="Gene3D" id="3.40.190.10">
    <property type="entry name" value="Periplasmic binding protein-like II"/>
    <property type="match status" value="1"/>
</dbReference>
<dbReference type="EMBL" id="WQNE01000023">
    <property type="protein sequence ID" value="MVT76300.1"/>
    <property type="molecule type" value="Genomic_DNA"/>
</dbReference>
<evidence type="ECO:0000313" key="3">
    <source>
        <dbReference type="Proteomes" id="UP000449969"/>
    </source>
</evidence>
<proteinExistence type="predicted"/>
<dbReference type="AlphaFoldDB" id="A0A844TP38"/>
<dbReference type="PANTHER" id="PTHR42941:SF1">
    <property type="entry name" value="SLL1037 PROTEIN"/>
    <property type="match status" value="1"/>
</dbReference>
<name>A0A844TP38_9BRAD</name>
<sequence length="348" mass="38487">MKRSIGLRRLFLLAALVPLLLALQPLPSDARQQHARPHKARLIQAASPQPKPEVQAMNAWTVGLAGGLLDGAPIRLAAEIARVVDDGDNLHVLPVVTRGATENLNSLLYLRGIDAAIINSDALEEYKSQVPDIQRRIAYVLNLFPSELHVFVRPEIQSLGDLAGKKVNFNSQGTAAAYSGPLIFSRLGIDIEKMFIPHQIALEQMRKGEVAAVVFITSKPVDAFVKGRFEPGFKFLPVPYEDKFEDYYLPAALDAADYPNLIKKGDRVATIAVPTALVAFNWPARTNRFERVARFVDHLFSRIDKLQGPGFDAKWKSINLSATVPGLARFPAAQNWLDRQPRTTQASQ</sequence>
<dbReference type="PANTHER" id="PTHR42941">
    <property type="entry name" value="SLL1037 PROTEIN"/>
    <property type="match status" value="1"/>
</dbReference>
<feature type="signal peptide" evidence="1">
    <location>
        <begin position="1"/>
        <end position="30"/>
    </location>
</feature>
<dbReference type="InterPro" id="IPR011852">
    <property type="entry name" value="TRAP_TAXI"/>
</dbReference>
<dbReference type="Pfam" id="PF16868">
    <property type="entry name" value="NMT1_3"/>
    <property type="match status" value="1"/>
</dbReference>
<reference evidence="2 3" key="1">
    <citation type="submission" date="2019-12" db="EMBL/GenBank/DDBJ databases">
        <title>Draft genome sequences Bradyrhizobium cajani AMBPC1010, Bradyrhizobium pachyrhizi AMBPC1040 and Bradyrhizobium yuanmingense ALSPC3051, three plant growth promoting strains isolated from nodules of Cajanus cajan L. in Dominican Republic.</title>
        <authorList>
            <person name="Flores-Felix J.D."/>
            <person name="Araujo J."/>
            <person name="Diaz-Alcantara C."/>
            <person name="Gonzalez-Andres F."/>
            <person name="Velazquez E."/>
        </authorList>
    </citation>
    <scope>NUCLEOTIDE SEQUENCE [LARGE SCALE GENOMIC DNA]</scope>
    <source>
        <strain evidence="2 3">1010</strain>
    </source>
</reference>
<evidence type="ECO:0000256" key="1">
    <source>
        <dbReference type="SAM" id="SignalP"/>
    </source>
</evidence>
<dbReference type="Proteomes" id="UP000449969">
    <property type="component" value="Unassembled WGS sequence"/>
</dbReference>
<evidence type="ECO:0000313" key="2">
    <source>
        <dbReference type="EMBL" id="MVT76300.1"/>
    </source>
</evidence>
<dbReference type="RefSeq" id="WP_157332663.1">
    <property type="nucleotide sequence ID" value="NZ_JANADL010000014.1"/>
</dbReference>
<dbReference type="SUPFAM" id="SSF53850">
    <property type="entry name" value="Periplasmic binding protein-like II"/>
    <property type="match status" value="1"/>
</dbReference>
<dbReference type="OrthoDB" id="8188218at2"/>
<accession>A0A844TP38</accession>
<keyword evidence="1" id="KW-0732">Signal</keyword>
<feature type="chain" id="PRO_5032277976" evidence="1">
    <location>
        <begin position="31"/>
        <end position="348"/>
    </location>
</feature>
<comment type="caution">
    <text evidence="2">The sequence shown here is derived from an EMBL/GenBank/DDBJ whole genome shotgun (WGS) entry which is preliminary data.</text>
</comment>